<name>A0A968KVI0_9SPIO</name>
<dbReference type="AlphaFoldDB" id="A0A968KVI0"/>
<dbReference type="PROSITE" id="PS51257">
    <property type="entry name" value="PROKAR_LIPOPROTEIN"/>
    <property type="match status" value="1"/>
</dbReference>
<reference evidence="2" key="1">
    <citation type="submission" date="2020-03" db="EMBL/GenBank/DDBJ databases">
        <title>Spirochaetal bacteria isolated from arthropods constitute a novel genus Entomospira genus novum within the order Spirochaetales.</title>
        <authorList>
            <person name="Grana-Miraglia L."/>
            <person name="Sikutova S."/>
            <person name="Fingerle V."/>
            <person name="Sing A."/>
            <person name="Castillo-Ramirez S."/>
            <person name="Margos G."/>
            <person name="Rudolf I."/>
        </authorList>
    </citation>
    <scope>NUCLEOTIDE SEQUENCE</scope>
    <source>
        <strain evidence="2">BR149</strain>
    </source>
</reference>
<protein>
    <submittedName>
        <fullName evidence="2">SIMPL domain-containing protein</fullName>
    </submittedName>
</protein>
<gene>
    <name evidence="2" type="ORF">HCT48_08060</name>
</gene>
<feature type="signal peptide" evidence="1">
    <location>
        <begin position="1"/>
        <end position="19"/>
    </location>
</feature>
<dbReference type="Gene3D" id="3.30.70.2970">
    <property type="entry name" value="Protein of unknown function (DUF541), domain 2"/>
    <property type="match status" value="1"/>
</dbReference>
<dbReference type="Proteomes" id="UP000778951">
    <property type="component" value="Unassembled WGS sequence"/>
</dbReference>
<feature type="chain" id="PRO_5036717743" evidence="1">
    <location>
        <begin position="20"/>
        <end position="264"/>
    </location>
</feature>
<dbReference type="Gene3D" id="3.30.110.170">
    <property type="entry name" value="Protein of unknown function (DUF541), domain 1"/>
    <property type="match status" value="1"/>
</dbReference>
<organism evidence="2 3">
    <name type="scientific">Entomospira culicis</name>
    <dbReference type="NCBI Taxonomy" id="2719989"/>
    <lineage>
        <taxon>Bacteria</taxon>
        <taxon>Pseudomonadati</taxon>
        <taxon>Spirochaetota</taxon>
        <taxon>Spirochaetia</taxon>
        <taxon>Spirochaetales</taxon>
        <taxon>Spirochaetaceae</taxon>
        <taxon>Entomospira</taxon>
    </lineage>
</organism>
<comment type="caution">
    <text evidence="2">The sequence shown here is derived from an EMBL/GenBank/DDBJ whole genome shotgun (WGS) entry which is preliminary data.</text>
</comment>
<sequence>MKKILWLIALVGVALTTMSCTQSRGVGQISVAGQAELEIEPDEFYINIRIREYFTEELDRNINDANLFVTLGPNILELEDNLIAELQKLGIERKEIRLQNAGNEVVTLNRNNNYTRSRTVVSTRNYQVMVNSMAAADQVLTLKLSHGSGSSLSDMRNSKIEEYKLQVKRMALDNAETRAQNLAKGHGKIVGLIFVSEDDSRITQQQGQTGMMKSSAESNNMLLMDSRNKELSDSVDGEGMAYREAVAVRKILLRASVDAVFAVQ</sequence>
<keyword evidence="1" id="KW-0732">Signal</keyword>
<evidence type="ECO:0000313" key="3">
    <source>
        <dbReference type="Proteomes" id="UP000778951"/>
    </source>
</evidence>
<dbReference type="EMBL" id="JAATLM010000002">
    <property type="protein sequence ID" value="NIZ70160.1"/>
    <property type="molecule type" value="Genomic_DNA"/>
</dbReference>
<accession>A0A968KVI0</accession>
<evidence type="ECO:0000256" key="1">
    <source>
        <dbReference type="SAM" id="SignalP"/>
    </source>
</evidence>
<dbReference type="RefSeq" id="WP_167696440.1">
    <property type="nucleotide sequence ID" value="NZ_CP118182.1"/>
</dbReference>
<dbReference type="InterPro" id="IPR007497">
    <property type="entry name" value="SIMPL/DUF541"/>
</dbReference>
<keyword evidence="3" id="KW-1185">Reference proteome</keyword>
<proteinExistence type="predicted"/>
<evidence type="ECO:0000313" key="2">
    <source>
        <dbReference type="EMBL" id="NIZ70160.1"/>
    </source>
</evidence>
<dbReference type="Pfam" id="PF04402">
    <property type="entry name" value="SIMPL"/>
    <property type="match status" value="1"/>
</dbReference>